<dbReference type="EMBL" id="JARBJD010000023">
    <property type="protein sequence ID" value="KAK2960410.1"/>
    <property type="molecule type" value="Genomic_DNA"/>
</dbReference>
<proteinExistence type="predicted"/>
<feature type="compositionally biased region" description="Basic and acidic residues" evidence="1">
    <location>
        <begin position="37"/>
        <end position="54"/>
    </location>
</feature>
<organism evidence="2 3">
    <name type="scientific">Blattamonas nauphoetae</name>
    <dbReference type="NCBI Taxonomy" id="2049346"/>
    <lineage>
        <taxon>Eukaryota</taxon>
        <taxon>Metamonada</taxon>
        <taxon>Preaxostyla</taxon>
        <taxon>Oxymonadida</taxon>
        <taxon>Blattamonas</taxon>
    </lineage>
</organism>
<comment type="caution">
    <text evidence="2">The sequence shown here is derived from an EMBL/GenBank/DDBJ whole genome shotgun (WGS) entry which is preliminary data.</text>
</comment>
<accession>A0ABQ9Y9N9</accession>
<gene>
    <name evidence="2" type="ORF">BLNAU_4627</name>
</gene>
<protein>
    <submittedName>
        <fullName evidence="2">Uncharacterized protein</fullName>
    </submittedName>
</protein>
<sequence length="147" mass="16316">MEEDSDFLLALELSRQLAEEEAAQATAAQQANQAEQPPKEPEKSQTTEPEEKAPDSSTNITPQVVYKFHKLIPVGKEMSPEQMECVTMIDDLLSEKSTIETLASSYFMILLTGQLKQLSSLMHTSATILTGTFSLCLSLFRNIAYRA</sequence>
<evidence type="ECO:0000256" key="1">
    <source>
        <dbReference type="SAM" id="MobiDB-lite"/>
    </source>
</evidence>
<feature type="compositionally biased region" description="Low complexity" evidence="1">
    <location>
        <begin position="23"/>
        <end position="36"/>
    </location>
</feature>
<evidence type="ECO:0000313" key="2">
    <source>
        <dbReference type="EMBL" id="KAK2960410.1"/>
    </source>
</evidence>
<evidence type="ECO:0000313" key="3">
    <source>
        <dbReference type="Proteomes" id="UP001281761"/>
    </source>
</evidence>
<name>A0ABQ9Y9N9_9EUKA</name>
<feature type="region of interest" description="Disordered" evidence="1">
    <location>
        <begin position="19"/>
        <end position="61"/>
    </location>
</feature>
<keyword evidence="3" id="KW-1185">Reference proteome</keyword>
<reference evidence="2 3" key="1">
    <citation type="journal article" date="2022" name="bioRxiv">
        <title>Genomics of Preaxostyla Flagellates Illuminates Evolutionary Transitions and the Path Towards Mitochondrial Loss.</title>
        <authorList>
            <person name="Novak L.V.F."/>
            <person name="Treitli S.C."/>
            <person name="Pyrih J."/>
            <person name="Halakuc P."/>
            <person name="Pipaliya S.V."/>
            <person name="Vacek V."/>
            <person name="Brzon O."/>
            <person name="Soukal P."/>
            <person name="Eme L."/>
            <person name="Dacks J.B."/>
            <person name="Karnkowska A."/>
            <person name="Elias M."/>
            <person name="Hampl V."/>
        </authorList>
    </citation>
    <scope>NUCLEOTIDE SEQUENCE [LARGE SCALE GENOMIC DNA]</scope>
    <source>
        <strain evidence="2">NAU3</strain>
        <tissue evidence="2">Gut</tissue>
    </source>
</reference>
<dbReference type="Proteomes" id="UP001281761">
    <property type="component" value="Unassembled WGS sequence"/>
</dbReference>